<keyword evidence="2" id="KW-1185">Reference proteome</keyword>
<dbReference type="EMBL" id="KB446543">
    <property type="protein sequence ID" value="EME40832.1"/>
    <property type="molecule type" value="Genomic_DNA"/>
</dbReference>
<name>N1PEP5_DOTSN</name>
<protein>
    <submittedName>
        <fullName evidence="1">Uncharacterized protein</fullName>
    </submittedName>
</protein>
<dbReference type="AlphaFoldDB" id="N1PEP5"/>
<feature type="non-terminal residue" evidence="1">
    <location>
        <position position="1"/>
    </location>
</feature>
<accession>N1PEP5</accession>
<sequence>WARNCCIDKNGLAEYAESVNCMYRWYQKARVCHAQRSNEDQSTGFESASRR</sequence>
<evidence type="ECO:0000313" key="1">
    <source>
        <dbReference type="EMBL" id="EME40832.1"/>
    </source>
</evidence>
<organism evidence="1 2">
    <name type="scientific">Dothistroma septosporum (strain NZE10 / CBS 128990)</name>
    <name type="common">Red band needle blight fungus</name>
    <name type="synonym">Mycosphaerella pini</name>
    <dbReference type="NCBI Taxonomy" id="675120"/>
    <lineage>
        <taxon>Eukaryota</taxon>
        <taxon>Fungi</taxon>
        <taxon>Dikarya</taxon>
        <taxon>Ascomycota</taxon>
        <taxon>Pezizomycotina</taxon>
        <taxon>Dothideomycetes</taxon>
        <taxon>Dothideomycetidae</taxon>
        <taxon>Mycosphaerellales</taxon>
        <taxon>Mycosphaerellaceae</taxon>
        <taxon>Dothistroma</taxon>
    </lineage>
</organism>
<evidence type="ECO:0000313" key="2">
    <source>
        <dbReference type="Proteomes" id="UP000016933"/>
    </source>
</evidence>
<dbReference type="Proteomes" id="UP000016933">
    <property type="component" value="Unassembled WGS sequence"/>
</dbReference>
<gene>
    <name evidence="1" type="ORF">DOTSEDRAFT_136711</name>
</gene>
<reference evidence="1 2" key="2">
    <citation type="journal article" date="2012" name="PLoS Pathog.">
        <title>Diverse lifestyles and strategies of plant pathogenesis encoded in the genomes of eighteen Dothideomycetes fungi.</title>
        <authorList>
            <person name="Ohm R.A."/>
            <person name="Feau N."/>
            <person name="Henrissat B."/>
            <person name="Schoch C.L."/>
            <person name="Horwitz B.A."/>
            <person name="Barry K.W."/>
            <person name="Condon B.J."/>
            <person name="Copeland A.C."/>
            <person name="Dhillon B."/>
            <person name="Glaser F."/>
            <person name="Hesse C.N."/>
            <person name="Kosti I."/>
            <person name="LaButti K."/>
            <person name="Lindquist E.A."/>
            <person name="Lucas S."/>
            <person name="Salamov A.A."/>
            <person name="Bradshaw R.E."/>
            <person name="Ciuffetti L."/>
            <person name="Hamelin R.C."/>
            <person name="Kema G.H.J."/>
            <person name="Lawrence C."/>
            <person name="Scott J.A."/>
            <person name="Spatafora J.W."/>
            <person name="Turgeon B.G."/>
            <person name="de Wit P.J.G.M."/>
            <person name="Zhong S."/>
            <person name="Goodwin S.B."/>
            <person name="Grigoriev I.V."/>
        </authorList>
    </citation>
    <scope>NUCLEOTIDE SEQUENCE [LARGE SCALE GENOMIC DNA]</scope>
    <source>
        <strain evidence="2">NZE10 / CBS 128990</strain>
    </source>
</reference>
<dbReference type="HOGENOM" id="CLU_3111905_0_0_1"/>
<proteinExistence type="predicted"/>
<reference evidence="2" key="1">
    <citation type="journal article" date="2012" name="PLoS Genet.">
        <title>The genomes of the fungal plant pathogens Cladosporium fulvum and Dothistroma septosporum reveal adaptation to different hosts and lifestyles but also signatures of common ancestry.</title>
        <authorList>
            <person name="de Wit P.J.G.M."/>
            <person name="van der Burgt A."/>
            <person name="Oekmen B."/>
            <person name="Stergiopoulos I."/>
            <person name="Abd-Elsalam K.A."/>
            <person name="Aerts A.L."/>
            <person name="Bahkali A.H."/>
            <person name="Beenen H.G."/>
            <person name="Chettri P."/>
            <person name="Cox M.P."/>
            <person name="Datema E."/>
            <person name="de Vries R.P."/>
            <person name="Dhillon B."/>
            <person name="Ganley A.R."/>
            <person name="Griffiths S.A."/>
            <person name="Guo Y."/>
            <person name="Hamelin R.C."/>
            <person name="Henrissat B."/>
            <person name="Kabir M.S."/>
            <person name="Jashni M.K."/>
            <person name="Kema G."/>
            <person name="Klaubauf S."/>
            <person name="Lapidus A."/>
            <person name="Levasseur A."/>
            <person name="Lindquist E."/>
            <person name="Mehrabi R."/>
            <person name="Ohm R.A."/>
            <person name="Owen T.J."/>
            <person name="Salamov A."/>
            <person name="Schwelm A."/>
            <person name="Schijlen E."/>
            <person name="Sun H."/>
            <person name="van den Burg H.A."/>
            <person name="van Ham R.C.H.J."/>
            <person name="Zhang S."/>
            <person name="Goodwin S.B."/>
            <person name="Grigoriev I.V."/>
            <person name="Collemare J."/>
            <person name="Bradshaw R.E."/>
        </authorList>
    </citation>
    <scope>NUCLEOTIDE SEQUENCE [LARGE SCALE GENOMIC DNA]</scope>
    <source>
        <strain evidence="2">NZE10 / CBS 128990</strain>
    </source>
</reference>